<dbReference type="InterPro" id="IPR000073">
    <property type="entry name" value="AB_hydrolase_1"/>
</dbReference>
<feature type="domain" description="AB hydrolase-1" evidence="2">
    <location>
        <begin position="88"/>
        <end position="320"/>
    </location>
</feature>
<dbReference type="InterPro" id="IPR029058">
    <property type="entry name" value="AB_hydrolase_fold"/>
</dbReference>
<evidence type="ECO:0000313" key="3">
    <source>
        <dbReference type="EMBL" id="TKV57339.1"/>
    </source>
</evidence>
<accession>A0A4U6QBQ6</accession>
<comment type="caution">
    <text evidence="3">The sequence shown here is derived from an EMBL/GenBank/DDBJ whole genome shotgun (WGS) entry which is preliminary data.</text>
</comment>
<reference evidence="3 4" key="1">
    <citation type="submission" date="2019-05" db="EMBL/GenBank/DDBJ databases">
        <title>Nakamurella sp. N5BH11, whole genome shotgun sequence.</title>
        <authorList>
            <person name="Tuo L."/>
        </authorList>
    </citation>
    <scope>NUCLEOTIDE SEQUENCE [LARGE SCALE GENOMIC DNA]</scope>
    <source>
        <strain evidence="3 4">N5BH11</strain>
    </source>
</reference>
<name>A0A4U6QBQ6_9ACTN</name>
<evidence type="ECO:0000313" key="4">
    <source>
        <dbReference type="Proteomes" id="UP000306985"/>
    </source>
</evidence>
<dbReference type="Proteomes" id="UP000306985">
    <property type="component" value="Unassembled WGS sequence"/>
</dbReference>
<gene>
    <name evidence="3" type="ORF">FDO65_17595</name>
</gene>
<keyword evidence="4" id="KW-1185">Reference proteome</keyword>
<sequence>MTAGSGRTSCTATASPTSPHGCPTGQPGRTPDTEDHGPASTLLSTPVRRLCPLESPVTAVLPALAPINPPTPTDGWPELFLDRRGSGPALVLLHGLGESSVGWHPVMDRLAEHFDVLAFDLPGFGQSPALPADRQPTSANLAAAVGAELRRHGIASAAVAGYSLGARVALQLAASPSVSAVVAIGPDGLGTPWERWQGYWYLSAARMMAAGLAPLAPWLSQSPAGRAVFFTGNRSLPWQLGSADARELLEGYADSASFDATNRAGALDVARHLPSIRQPVLILQGTNDPMTPQVLRYLGVLPNVRWRWLAGAHHVPISDDPGAVVAAMREFLATADAPSAAE</sequence>
<keyword evidence="3" id="KW-0378">Hydrolase</keyword>
<evidence type="ECO:0000259" key="2">
    <source>
        <dbReference type="Pfam" id="PF00561"/>
    </source>
</evidence>
<dbReference type="AlphaFoldDB" id="A0A4U6QBQ6"/>
<dbReference type="PANTHER" id="PTHR43194">
    <property type="entry name" value="HYDROLASE ALPHA/BETA FOLD FAMILY"/>
    <property type="match status" value="1"/>
</dbReference>
<dbReference type="OrthoDB" id="27092at2"/>
<dbReference type="Pfam" id="PF00561">
    <property type="entry name" value="Abhydrolase_1"/>
    <property type="match status" value="1"/>
</dbReference>
<evidence type="ECO:0000256" key="1">
    <source>
        <dbReference type="SAM" id="MobiDB-lite"/>
    </source>
</evidence>
<feature type="compositionally biased region" description="Low complexity" evidence="1">
    <location>
        <begin position="8"/>
        <end position="19"/>
    </location>
</feature>
<dbReference type="PRINTS" id="PR00111">
    <property type="entry name" value="ABHYDROLASE"/>
</dbReference>
<dbReference type="GO" id="GO:0016787">
    <property type="term" value="F:hydrolase activity"/>
    <property type="evidence" value="ECO:0007669"/>
    <property type="project" value="UniProtKB-KW"/>
</dbReference>
<protein>
    <submittedName>
        <fullName evidence="3">Alpha/beta hydrolase</fullName>
    </submittedName>
</protein>
<dbReference type="PANTHER" id="PTHR43194:SF5">
    <property type="entry name" value="PIMELOYL-[ACYL-CARRIER PROTEIN] METHYL ESTER ESTERASE"/>
    <property type="match status" value="1"/>
</dbReference>
<dbReference type="EMBL" id="SZZH01000005">
    <property type="protein sequence ID" value="TKV57339.1"/>
    <property type="molecule type" value="Genomic_DNA"/>
</dbReference>
<proteinExistence type="predicted"/>
<dbReference type="Gene3D" id="3.40.50.1820">
    <property type="entry name" value="alpha/beta hydrolase"/>
    <property type="match status" value="1"/>
</dbReference>
<feature type="region of interest" description="Disordered" evidence="1">
    <location>
        <begin position="1"/>
        <end position="45"/>
    </location>
</feature>
<dbReference type="SUPFAM" id="SSF53474">
    <property type="entry name" value="alpha/beta-Hydrolases"/>
    <property type="match status" value="1"/>
</dbReference>
<dbReference type="InterPro" id="IPR050228">
    <property type="entry name" value="Carboxylesterase_BioH"/>
</dbReference>
<organism evidence="3 4">
    <name type="scientific">Nakamurella flava</name>
    <dbReference type="NCBI Taxonomy" id="2576308"/>
    <lineage>
        <taxon>Bacteria</taxon>
        <taxon>Bacillati</taxon>
        <taxon>Actinomycetota</taxon>
        <taxon>Actinomycetes</taxon>
        <taxon>Nakamurellales</taxon>
        <taxon>Nakamurellaceae</taxon>
        <taxon>Nakamurella</taxon>
    </lineage>
</organism>